<evidence type="ECO:0000313" key="1">
    <source>
        <dbReference type="EMBL" id="JAH96427.1"/>
    </source>
</evidence>
<dbReference type="AlphaFoldDB" id="A0A0E9X128"/>
<accession>A0A0E9X128</accession>
<protein>
    <submittedName>
        <fullName evidence="1">Uncharacterized protein</fullName>
    </submittedName>
</protein>
<name>A0A0E9X128_ANGAN</name>
<organism evidence="1">
    <name type="scientific">Anguilla anguilla</name>
    <name type="common">European freshwater eel</name>
    <name type="synonym">Muraena anguilla</name>
    <dbReference type="NCBI Taxonomy" id="7936"/>
    <lineage>
        <taxon>Eukaryota</taxon>
        <taxon>Metazoa</taxon>
        <taxon>Chordata</taxon>
        <taxon>Craniata</taxon>
        <taxon>Vertebrata</taxon>
        <taxon>Euteleostomi</taxon>
        <taxon>Actinopterygii</taxon>
        <taxon>Neopterygii</taxon>
        <taxon>Teleostei</taxon>
        <taxon>Anguilliformes</taxon>
        <taxon>Anguillidae</taxon>
        <taxon>Anguilla</taxon>
    </lineage>
</organism>
<reference evidence="1" key="2">
    <citation type="journal article" date="2015" name="Fish Shellfish Immunol.">
        <title>Early steps in the European eel (Anguilla anguilla)-Vibrio vulnificus interaction in the gills: Role of the RtxA13 toxin.</title>
        <authorList>
            <person name="Callol A."/>
            <person name="Pajuelo D."/>
            <person name="Ebbesson L."/>
            <person name="Teles M."/>
            <person name="MacKenzie S."/>
            <person name="Amaro C."/>
        </authorList>
    </citation>
    <scope>NUCLEOTIDE SEQUENCE</scope>
</reference>
<proteinExistence type="predicted"/>
<reference evidence="1" key="1">
    <citation type="submission" date="2014-11" db="EMBL/GenBank/DDBJ databases">
        <authorList>
            <person name="Amaro Gonzalez C."/>
        </authorList>
    </citation>
    <scope>NUCLEOTIDE SEQUENCE</scope>
</reference>
<sequence length="61" mass="7077">MHANNTTQTCVLHTNYSQTDIKRDIFCSSCNLKWQGINNKRTAVLIHQGEQVFHKRATNFL</sequence>
<dbReference type="EMBL" id="GBXM01012150">
    <property type="protein sequence ID" value="JAH96427.1"/>
    <property type="molecule type" value="Transcribed_RNA"/>
</dbReference>